<dbReference type="EMBL" id="BNCH01000008">
    <property type="protein sequence ID" value="GHF06350.1"/>
    <property type="molecule type" value="Genomic_DNA"/>
</dbReference>
<proteinExistence type="predicted"/>
<evidence type="ECO:0000259" key="2">
    <source>
        <dbReference type="Pfam" id="PF20695"/>
    </source>
</evidence>
<dbReference type="NCBIfam" id="TIGR00148">
    <property type="entry name" value="UbiD family decarboxylase"/>
    <property type="match status" value="1"/>
</dbReference>
<dbReference type="InterPro" id="IPR049381">
    <property type="entry name" value="UbiD-like_C"/>
</dbReference>
<feature type="domain" description="3-octaprenyl-4-hydroxybenzoate carboxy-lyase-like C-terminal" evidence="3">
    <location>
        <begin position="355"/>
        <end position="479"/>
    </location>
</feature>
<dbReference type="Pfam" id="PF20695">
    <property type="entry name" value="UbiD_N"/>
    <property type="match status" value="1"/>
</dbReference>
<keyword evidence="5" id="KW-1185">Reference proteome</keyword>
<protein>
    <submittedName>
        <fullName evidence="4">3-octaprenyl-4-hydroxybenzoate carboxy-lyase</fullName>
    </submittedName>
</protein>
<dbReference type="InterPro" id="IPR002830">
    <property type="entry name" value="UbiD"/>
</dbReference>
<feature type="domain" description="3-octaprenyl-4-hydroxybenzoate carboxy-lyase-like Rift-related" evidence="1">
    <location>
        <begin position="149"/>
        <end position="349"/>
    </location>
</feature>
<dbReference type="SUPFAM" id="SSF143968">
    <property type="entry name" value="UbiD C-terminal domain-like"/>
    <property type="match status" value="1"/>
</dbReference>
<evidence type="ECO:0000313" key="4">
    <source>
        <dbReference type="EMBL" id="GHF06350.1"/>
    </source>
</evidence>
<organism evidence="4 5">
    <name type="scientific">Aliiroseovarius zhejiangensis</name>
    <dbReference type="NCBI Taxonomy" id="1632025"/>
    <lineage>
        <taxon>Bacteria</taxon>
        <taxon>Pseudomonadati</taxon>
        <taxon>Pseudomonadota</taxon>
        <taxon>Alphaproteobacteria</taxon>
        <taxon>Rhodobacterales</taxon>
        <taxon>Paracoccaceae</taxon>
        <taxon>Aliiroseovarius</taxon>
    </lineage>
</organism>
<dbReference type="InterPro" id="IPR049383">
    <property type="entry name" value="UbiD-like_N"/>
</dbReference>
<evidence type="ECO:0000259" key="3">
    <source>
        <dbReference type="Pfam" id="PF20696"/>
    </source>
</evidence>
<feature type="domain" description="3-octaprenyl-4-hydroxybenzoate carboxy-lyase-like N-terminal" evidence="2">
    <location>
        <begin position="33"/>
        <end position="112"/>
    </location>
</feature>
<dbReference type="PANTHER" id="PTHR30108:SF17">
    <property type="entry name" value="FERULIC ACID DECARBOXYLASE 1"/>
    <property type="match status" value="1"/>
</dbReference>
<reference evidence="5" key="1">
    <citation type="journal article" date="2019" name="Int. J. Syst. Evol. Microbiol.">
        <title>The Global Catalogue of Microorganisms (GCM) 10K type strain sequencing project: providing services to taxonomists for standard genome sequencing and annotation.</title>
        <authorList>
            <consortium name="The Broad Institute Genomics Platform"/>
            <consortium name="The Broad Institute Genome Sequencing Center for Infectious Disease"/>
            <person name="Wu L."/>
            <person name="Ma J."/>
        </authorList>
    </citation>
    <scope>NUCLEOTIDE SEQUENCE [LARGE SCALE GENOMIC DNA]</scope>
    <source>
        <strain evidence="5">KCTC 42443</strain>
    </source>
</reference>
<sequence length="518" mass="56639">MPARDWVIAGRLREKEPTIRTLPPFPTLRAYLDWAASRGDLTAVPEPVSVRHQMTAVHRAVLERGGPVLRFDTPVLDGGSASDIPVVVNLFGTPERVAAGLGITPDKLDDLGAFLAALRAPTPPDGMRDALSRWPMLKAALATRPKIMRRAPVQAEVHTDIDLSSLPIQTHWPGDAGPLITWPVVLTRPFDSDAGEVNRYNAGVYRAQVIDRDRIIMRWLAHRGGAAHHRSWAAQGEPMPVAIALGADPATLLSAALPLPETVSELGFAGVFSGARPRLVPAKTVPLMVPADAEMVIEGWVHPTRTAPEGPLGDHTGYYNQVDPFPVMQVSALTHRKDPIYLSTYTGRPPDEPAIIGEVFNRLALPLIRAQIPEIRDLWLPPAAASYRMAVIAIDKRYPGQARRVMMALWGMLAQFSYTKMIVVVDEDIDPRNWDDIAWAMATRMDPSRDVTILERTPMDYLDFASPEPGLAGKIGIDATNKIGAETNREWGEVMQTNPEDAAFAADLLARHLPGLGG</sequence>
<dbReference type="Gene3D" id="3.40.1670.10">
    <property type="entry name" value="UbiD C-terminal domain-like"/>
    <property type="match status" value="1"/>
</dbReference>
<name>A0ABQ3JBH1_9RHOB</name>
<dbReference type="PANTHER" id="PTHR30108">
    <property type="entry name" value="3-OCTAPRENYL-4-HYDROXYBENZOATE CARBOXY-LYASE-RELATED"/>
    <property type="match status" value="1"/>
</dbReference>
<evidence type="ECO:0000313" key="5">
    <source>
        <dbReference type="Proteomes" id="UP000609802"/>
    </source>
</evidence>
<dbReference type="Proteomes" id="UP000609802">
    <property type="component" value="Unassembled WGS sequence"/>
</dbReference>
<gene>
    <name evidence="4" type="primary">ubiD</name>
    <name evidence="4" type="ORF">GCM10016455_29400</name>
</gene>
<dbReference type="InterPro" id="IPR048304">
    <property type="entry name" value="UbiD_Rift_dom"/>
</dbReference>
<dbReference type="Pfam" id="PF01977">
    <property type="entry name" value="UbiD"/>
    <property type="match status" value="1"/>
</dbReference>
<evidence type="ECO:0000259" key="1">
    <source>
        <dbReference type="Pfam" id="PF01977"/>
    </source>
</evidence>
<comment type="caution">
    <text evidence="4">The sequence shown here is derived from an EMBL/GenBank/DDBJ whole genome shotgun (WGS) entry which is preliminary data.</text>
</comment>
<dbReference type="SUPFAM" id="SSF50475">
    <property type="entry name" value="FMN-binding split barrel"/>
    <property type="match status" value="1"/>
</dbReference>
<dbReference type="Pfam" id="PF20696">
    <property type="entry name" value="UbiD_C"/>
    <property type="match status" value="1"/>
</dbReference>
<accession>A0ABQ3JBH1</accession>